<evidence type="ECO:0000313" key="3">
    <source>
        <dbReference type="Proteomes" id="UP001223712"/>
    </source>
</evidence>
<feature type="chain" id="PRO_5046744453" description="Outer membrane protein beta-barrel domain-containing protein" evidence="1">
    <location>
        <begin position="24"/>
        <end position="174"/>
    </location>
</feature>
<organism evidence="2 3">
    <name type="scientific">Vibrio artabrorum</name>
    <dbReference type="NCBI Taxonomy" id="446374"/>
    <lineage>
        <taxon>Bacteria</taxon>
        <taxon>Pseudomonadati</taxon>
        <taxon>Pseudomonadota</taxon>
        <taxon>Gammaproteobacteria</taxon>
        <taxon>Vibrionales</taxon>
        <taxon>Vibrionaceae</taxon>
        <taxon>Vibrio</taxon>
    </lineage>
</organism>
<sequence>MLGRTNKTALLGLAALCSFSASANNFNYNTFEMRMGASPTTFGGEFTTLFTQNAHFIGRIDSGFEDDWDAAGGVGFNGPIGQFADMYGQMLLHNIERNDENKIKTEVNIGVRAWVIANIEVNARLGQLIDNDDTKSIVGFGARFHSTEQLSVGVDLRNNGTYGHQILMSARFGF</sequence>
<evidence type="ECO:0000313" key="2">
    <source>
        <dbReference type="EMBL" id="MDN3702116.1"/>
    </source>
</evidence>
<dbReference type="RefSeq" id="WP_261840025.1">
    <property type="nucleotide sequence ID" value="NZ_AP025459.1"/>
</dbReference>
<evidence type="ECO:0008006" key="4">
    <source>
        <dbReference type="Google" id="ProtNLM"/>
    </source>
</evidence>
<accession>A0ABT8CNW4</accession>
<keyword evidence="3" id="KW-1185">Reference proteome</keyword>
<comment type="caution">
    <text evidence="2">The sequence shown here is derived from an EMBL/GenBank/DDBJ whole genome shotgun (WGS) entry which is preliminary data.</text>
</comment>
<proteinExistence type="predicted"/>
<protein>
    <recommendedName>
        <fullName evidence="4">Outer membrane protein beta-barrel domain-containing protein</fullName>
    </recommendedName>
</protein>
<evidence type="ECO:0000256" key="1">
    <source>
        <dbReference type="SAM" id="SignalP"/>
    </source>
</evidence>
<keyword evidence="1" id="KW-0732">Signal</keyword>
<feature type="signal peptide" evidence="1">
    <location>
        <begin position="1"/>
        <end position="23"/>
    </location>
</feature>
<dbReference type="Proteomes" id="UP001223712">
    <property type="component" value="Unassembled WGS sequence"/>
</dbReference>
<reference evidence="3" key="1">
    <citation type="journal article" date="2019" name="Int. J. Syst. Evol. Microbiol.">
        <title>The Global Catalogue of Microorganisms (GCM) 10K type strain sequencing project: providing services to taxonomists for standard genome sequencing and annotation.</title>
        <authorList>
            <consortium name="The Broad Institute Genomics Platform"/>
            <consortium name="The Broad Institute Genome Sequencing Center for Infectious Disease"/>
            <person name="Wu L."/>
            <person name="Ma J."/>
        </authorList>
    </citation>
    <scope>NUCLEOTIDE SEQUENCE [LARGE SCALE GENOMIC DNA]</scope>
    <source>
        <strain evidence="3">CECT 7226</strain>
    </source>
</reference>
<gene>
    <name evidence="2" type="ORF">QWY96_16625</name>
</gene>
<dbReference type="EMBL" id="JAUFQY010000002">
    <property type="protein sequence ID" value="MDN3702116.1"/>
    <property type="molecule type" value="Genomic_DNA"/>
</dbReference>
<name>A0ABT8CNW4_9VIBR</name>